<feature type="binding site" evidence="11">
    <location>
        <position position="160"/>
    </location>
    <ligand>
        <name>Mg(2+)</name>
        <dbReference type="ChEBI" id="CHEBI:18420"/>
    </ligand>
</feature>
<feature type="binding site" evidence="11">
    <location>
        <position position="159"/>
    </location>
    <ligand>
        <name>substrate</name>
    </ligand>
</feature>
<dbReference type="Pfam" id="PF01070">
    <property type="entry name" value="FMN_dh"/>
    <property type="match status" value="2"/>
</dbReference>
<comment type="cofactor">
    <cofactor evidence="11">
        <name>NADPH</name>
        <dbReference type="ChEBI" id="CHEBI:57783"/>
    </cofactor>
</comment>
<feature type="domain" description="FMN-dependent dehydrogenase" evidence="12">
    <location>
        <begin position="174"/>
        <end position="334"/>
    </location>
</feature>
<dbReference type="NCBIfam" id="TIGR02151">
    <property type="entry name" value="IPP_isom_2"/>
    <property type="match status" value="1"/>
</dbReference>
<dbReference type="EC" id="5.3.3.2" evidence="11"/>
<keyword evidence="14" id="KW-1185">Reference proteome</keyword>
<dbReference type="InterPro" id="IPR013785">
    <property type="entry name" value="Aldolase_TIM"/>
</dbReference>
<feature type="binding site" evidence="11">
    <location>
        <begin position="8"/>
        <end position="9"/>
    </location>
    <ligand>
        <name>substrate</name>
    </ligand>
</feature>
<comment type="caution">
    <text evidence="11">Lacks conserved residue(s) required for the propagation of feature annotation.</text>
</comment>
<dbReference type="SMART" id="SM01240">
    <property type="entry name" value="IMPDH"/>
    <property type="match status" value="1"/>
</dbReference>
<feature type="binding site" evidence="11">
    <location>
        <position position="96"/>
    </location>
    <ligand>
        <name>FMN</name>
        <dbReference type="ChEBI" id="CHEBI:58210"/>
    </ligand>
</feature>
<reference evidence="13 14" key="1">
    <citation type="submission" date="2024-06" db="EMBL/GenBank/DDBJ databases">
        <title>Genomic Encyclopedia of Type Strains, Phase IV (KMG-IV): sequencing the most valuable type-strain genomes for metagenomic binning, comparative biology and taxonomic classification.</title>
        <authorList>
            <person name="Goeker M."/>
        </authorList>
    </citation>
    <scope>NUCLEOTIDE SEQUENCE [LARGE SCALE GENOMIC DNA]</scope>
    <source>
        <strain evidence="13 14">DSM 23520</strain>
    </source>
</reference>
<evidence type="ECO:0000256" key="8">
    <source>
        <dbReference type="ARBA" id="ARBA00023229"/>
    </source>
</evidence>
<keyword evidence="4 11" id="KW-0288">FMN</keyword>
<keyword evidence="9 11" id="KW-0413">Isomerase</keyword>
<dbReference type="EMBL" id="JBEPMX010000003">
    <property type="protein sequence ID" value="MET3682792.1"/>
    <property type="molecule type" value="Genomic_DNA"/>
</dbReference>
<dbReference type="Gene3D" id="3.20.20.70">
    <property type="entry name" value="Aldolase class I"/>
    <property type="match status" value="1"/>
</dbReference>
<feature type="domain" description="FMN-dependent dehydrogenase" evidence="12">
    <location>
        <begin position="19"/>
        <end position="96"/>
    </location>
</feature>
<dbReference type="PANTHER" id="PTHR43665">
    <property type="entry name" value="ISOPENTENYL-DIPHOSPHATE DELTA-ISOMERASE"/>
    <property type="match status" value="1"/>
</dbReference>
<comment type="function">
    <text evidence="11">Involved in the biosynthesis of isoprenoids. Catalyzes the 1,3-allylic rearrangement of the homoallylic substrate isopentenyl (IPP) to its allylic isomer, dimethylallyl diphosphate (DMAPP).</text>
</comment>
<dbReference type="HAMAP" id="MF_00354">
    <property type="entry name" value="Idi_2"/>
    <property type="match status" value="1"/>
</dbReference>
<accession>A0ABV2KT87</accession>
<keyword evidence="3 11" id="KW-0285">Flavoprotein</keyword>
<evidence type="ECO:0000256" key="5">
    <source>
        <dbReference type="ARBA" id="ARBA00022723"/>
    </source>
</evidence>
<evidence type="ECO:0000256" key="3">
    <source>
        <dbReference type="ARBA" id="ARBA00022630"/>
    </source>
</evidence>
<evidence type="ECO:0000256" key="9">
    <source>
        <dbReference type="ARBA" id="ARBA00023235"/>
    </source>
</evidence>
<comment type="caution">
    <text evidence="13">The sequence shown here is derived from an EMBL/GenBank/DDBJ whole genome shotgun (WGS) entry which is preliminary data.</text>
</comment>
<sequence length="341" mass="36901">MTDDIHKRKSEHITYSLSDESLGTNRSGIEAYYFRHNALPEIDFDAIDLSTSLVGQSLSSPFLVSSMTGGAEMAESINRHLAIAAEQQGWALALGSTRVILEKEDFRSSFQLRSHAPSIPIIANLGAVQLNYGVTHADVERIIDLTEANALVLHLNSIQEIIQPGGDTNFAGLLEKIEALVDALSVPVGVKEVGFGIDRDVARQLYDAGVSFIDIAGAGGTSWSQVEKLRSQEPIKKQAAEAFASWGNPTAKCLTDVRQALPDHPLIASGGIRNGLDGAKAIALGADYVGFARKILKEAVESPEHVIEWMKVKELELQMVMFGIGASHLDDLKTTDRIEKA</sequence>
<evidence type="ECO:0000256" key="6">
    <source>
        <dbReference type="ARBA" id="ARBA00022842"/>
    </source>
</evidence>
<dbReference type="InterPro" id="IPR011179">
    <property type="entry name" value="IPdP_isomerase"/>
</dbReference>
<comment type="similarity">
    <text evidence="11">Belongs to the IPP isomerase type 2 family.</text>
</comment>
<dbReference type="PIRSF" id="PIRSF003314">
    <property type="entry name" value="IPP_isomerase"/>
    <property type="match status" value="1"/>
</dbReference>
<evidence type="ECO:0000256" key="11">
    <source>
        <dbReference type="HAMAP-Rule" id="MF_00354"/>
    </source>
</evidence>
<keyword evidence="6 11" id="KW-0460">Magnesium</keyword>
<proteinExistence type="inferred from homology"/>
<evidence type="ECO:0000256" key="2">
    <source>
        <dbReference type="ARBA" id="ARBA00022490"/>
    </source>
</evidence>
<feature type="binding site" evidence="11">
    <location>
        <position position="221"/>
    </location>
    <ligand>
        <name>FMN</name>
        <dbReference type="ChEBI" id="CHEBI:58210"/>
    </ligand>
</feature>
<evidence type="ECO:0000256" key="7">
    <source>
        <dbReference type="ARBA" id="ARBA00022857"/>
    </source>
</evidence>
<feature type="binding site" evidence="11">
    <location>
        <position position="124"/>
    </location>
    <ligand>
        <name>FMN</name>
        <dbReference type="ChEBI" id="CHEBI:58210"/>
    </ligand>
</feature>
<dbReference type="RefSeq" id="WP_354219400.1">
    <property type="nucleotide sequence ID" value="NZ_JBEPMX010000003.1"/>
</dbReference>
<feature type="binding site" evidence="11">
    <location>
        <begin position="292"/>
        <end position="293"/>
    </location>
    <ligand>
        <name>FMN</name>
        <dbReference type="ChEBI" id="CHEBI:58210"/>
    </ligand>
</feature>
<dbReference type="CDD" id="cd02811">
    <property type="entry name" value="IDI-2_FMN"/>
    <property type="match status" value="1"/>
</dbReference>
<evidence type="ECO:0000256" key="10">
    <source>
        <dbReference type="ARBA" id="ARBA00025810"/>
    </source>
</evidence>
<dbReference type="GO" id="GO:0004452">
    <property type="term" value="F:isopentenyl-diphosphate delta-isomerase activity"/>
    <property type="evidence" value="ECO:0007669"/>
    <property type="project" value="UniProtKB-EC"/>
</dbReference>
<keyword evidence="5 11" id="KW-0479">Metal-binding</keyword>
<feature type="binding site" evidence="11">
    <location>
        <begin position="66"/>
        <end position="68"/>
    </location>
    <ligand>
        <name>FMN</name>
        <dbReference type="ChEBI" id="CHEBI:58210"/>
    </ligand>
</feature>
<comment type="subcellular location">
    <subcellularLocation>
        <location evidence="11">Cytoplasm</location>
    </subcellularLocation>
</comment>
<keyword evidence="8 11" id="KW-0414">Isoprene biosynthesis</keyword>
<feature type="binding site" evidence="11">
    <location>
        <position position="65"/>
    </location>
    <ligand>
        <name>FMN</name>
        <dbReference type="ChEBI" id="CHEBI:58210"/>
    </ligand>
</feature>
<evidence type="ECO:0000313" key="14">
    <source>
        <dbReference type="Proteomes" id="UP001549167"/>
    </source>
</evidence>
<feature type="binding site" evidence="11">
    <location>
        <begin position="271"/>
        <end position="273"/>
    </location>
    <ligand>
        <name>FMN</name>
        <dbReference type="ChEBI" id="CHEBI:58210"/>
    </ligand>
</feature>
<gene>
    <name evidence="11" type="primary">fni</name>
    <name evidence="13" type="ORF">ABID56_000882</name>
</gene>
<feature type="binding site" evidence="11">
    <location>
        <begin position="96"/>
        <end position="98"/>
    </location>
    <ligand>
        <name>substrate</name>
    </ligand>
</feature>
<dbReference type="Proteomes" id="UP001549167">
    <property type="component" value="Unassembled WGS sequence"/>
</dbReference>
<dbReference type="InterPro" id="IPR000262">
    <property type="entry name" value="FMN-dep_DH"/>
</dbReference>
<evidence type="ECO:0000313" key="13">
    <source>
        <dbReference type="EMBL" id="MET3682792.1"/>
    </source>
</evidence>
<evidence type="ECO:0000256" key="4">
    <source>
        <dbReference type="ARBA" id="ARBA00022643"/>
    </source>
</evidence>
<dbReference type="SUPFAM" id="SSF51395">
    <property type="entry name" value="FMN-linked oxidoreductases"/>
    <property type="match status" value="1"/>
</dbReference>
<comment type="subunit">
    <text evidence="10 11">Homooctamer. Dimer of tetramers.</text>
</comment>
<protein>
    <recommendedName>
        <fullName evidence="11">Isopentenyl-diphosphate delta-isomerase</fullName>
        <shortName evidence="11">IPP isomerase</shortName>
        <ecNumber evidence="11">5.3.3.2</ecNumber>
    </recommendedName>
    <alternativeName>
        <fullName evidence="11">Isopentenyl diphosphate:dimethylallyl diphosphate isomerase</fullName>
    </alternativeName>
    <alternativeName>
        <fullName evidence="11">Isopentenyl pyrophosphate isomerase</fullName>
    </alternativeName>
    <alternativeName>
        <fullName evidence="11">Type 2 isopentenyl diphosphate isomerase</fullName>
        <shortName evidence="11">IDI-2</shortName>
    </alternativeName>
</protein>
<comment type="cofactor">
    <cofactor evidence="11">
        <name>Mg(2+)</name>
        <dbReference type="ChEBI" id="CHEBI:18420"/>
    </cofactor>
</comment>
<evidence type="ECO:0000259" key="12">
    <source>
        <dbReference type="Pfam" id="PF01070"/>
    </source>
</evidence>
<keyword evidence="2 11" id="KW-0963">Cytoplasm</keyword>
<organism evidence="13 14">
    <name type="scientific">Alkalibacillus flavidus</name>
    <dbReference type="NCBI Taxonomy" id="546021"/>
    <lineage>
        <taxon>Bacteria</taxon>
        <taxon>Bacillati</taxon>
        <taxon>Bacillota</taxon>
        <taxon>Bacilli</taxon>
        <taxon>Bacillales</taxon>
        <taxon>Bacillaceae</taxon>
        <taxon>Alkalibacillus</taxon>
    </lineage>
</organism>
<feature type="binding site" evidence="11">
    <location>
        <position position="191"/>
    </location>
    <ligand>
        <name>FMN</name>
        <dbReference type="ChEBI" id="CHEBI:58210"/>
    </ligand>
</feature>
<comment type="catalytic activity">
    <reaction evidence="11">
        <text>isopentenyl diphosphate = dimethylallyl diphosphate</text>
        <dbReference type="Rhea" id="RHEA:23284"/>
        <dbReference type="ChEBI" id="CHEBI:57623"/>
        <dbReference type="ChEBI" id="CHEBI:128769"/>
        <dbReference type="EC" id="5.3.3.2"/>
    </reaction>
</comment>
<name>A0ABV2KT87_9BACI</name>
<evidence type="ECO:0000256" key="1">
    <source>
        <dbReference type="ARBA" id="ARBA00001917"/>
    </source>
</evidence>
<comment type="cofactor">
    <cofactor evidence="1 11">
        <name>FMN</name>
        <dbReference type="ChEBI" id="CHEBI:58210"/>
    </cofactor>
</comment>
<dbReference type="PANTHER" id="PTHR43665:SF1">
    <property type="entry name" value="ISOPENTENYL-DIPHOSPHATE DELTA-ISOMERASE"/>
    <property type="match status" value="1"/>
</dbReference>
<keyword evidence="7 11" id="KW-0521">NADP</keyword>